<dbReference type="PANTHER" id="PTHR43489">
    <property type="entry name" value="ISOMERASE"/>
    <property type="match status" value="1"/>
</dbReference>
<feature type="domain" description="Xylose isomerase-like TIM barrel" evidence="4">
    <location>
        <begin position="21"/>
        <end position="258"/>
    </location>
</feature>
<dbReference type="NCBIfam" id="NF043033">
    <property type="entry name" value="OxoTetrIsom"/>
    <property type="match status" value="1"/>
</dbReference>
<dbReference type="InterPro" id="IPR026040">
    <property type="entry name" value="HyI-like"/>
</dbReference>
<comment type="similarity">
    <text evidence="2">Belongs to the hyi family.</text>
</comment>
<sequence>MPRFAANLSMLFTDLPFLDRFAAAAQAGFKGCEMQFPYLEPAEVVGDKAAMAGLKVAAFNAPPGDWAKGERGLAAVPGREDEFKANLELVVNYAEFLDCTTVHIMAGVVPEEQWDVALDTYLKNIAYAADELHAEGLHVVLEAINPVDMPGYFLNRPDDAARVIEELDRPNLHLLYDIYHAQMTQGNLTDFIEGNFEKIRHIQIAGAPGRHEPDQLGEINFRYLFDLLDSSGYDGWVGCEYKPRINTTAGLRWAKEWLQPKEG</sequence>
<accession>A0A7X0DMI9</accession>
<evidence type="ECO:0000256" key="2">
    <source>
        <dbReference type="PIRNR" id="PIRNR006241"/>
    </source>
</evidence>
<dbReference type="InterPro" id="IPR036237">
    <property type="entry name" value="Xyl_isomerase-like_sf"/>
</dbReference>
<comment type="caution">
    <text evidence="5">The sequence shown here is derived from an EMBL/GenBank/DDBJ whole genome shotgun (WGS) entry which is preliminary data.</text>
</comment>
<dbReference type="PANTHER" id="PTHR43489:SF6">
    <property type="entry name" value="HYDROXYPYRUVATE ISOMERASE-RELATED"/>
    <property type="match status" value="1"/>
</dbReference>
<feature type="active site" description="Proton donor/acceptor" evidence="3">
    <location>
        <position position="142"/>
    </location>
</feature>
<dbReference type="PIRSF" id="PIRSF006241">
    <property type="entry name" value="HyI"/>
    <property type="match status" value="1"/>
</dbReference>
<keyword evidence="5" id="KW-0670">Pyruvate</keyword>
<dbReference type="GO" id="GO:0046487">
    <property type="term" value="P:glyoxylate metabolic process"/>
    <property type="evidence" value="ECO:0007669"/>
    <property type="project" value="TreeGrafter"/>
</dbReference>
<dbReference type="InterPro" id="IPR050417">
    <property type="entry name" value="Sugar_Epim/Isomerase"/>
</dbReference>
<dbReference type="Proteomes" id="UP000544872">
    <property type="component" value="Unassembled WGS sequence"/>
</dbReference>
<dbReference type="Gene3D" id="3.20.20.150">
    <property type="entry name" value="Divalent-metal-dependent TIM barrel enzymes"/>
    <property type="match status" value="1"/>
</dbReference>
<name>A0A7X0DMI9_NOVIT</name>
<keyword evidence="6" id="KW-1185">Reference proteome</keyword>
<dbReference type="GO" id="GO:0008903">
    <property type="term" value="F:hydroxypyruvate isomerase activity"/>
    <property type="evidence" value="ECO:0007669"/>
    <property type="project" value="UniProtKB-EC"/>
</dbReference>
<gene>
    <name evidence="5" type="ORF">FHS48_002470</name>
</gene>
<feature type="active site" description="Proton donor/acceptor" evidence="3">
    <location>
        <position position="240"/>
    </location>
</feature>
<evidence type="ECO:0000256" key="3">
    <source>
        <dbReference type="PIRSR" id="PIRSR006241-50"/>
    </source>
</evidence>
<proteinExistence type="inferred from homology"/>
<evidence type="ECO:0000313" key="6">
    <source>
        <dbReference type="Proteomes" id="UP000544872"/>
    </source>
</evidence>
<evidence type="ECO:0000313" key="5">
    <source>
        <dbReference type="EMBL" id="MBB6211035.1"/>
    </source>
</evidence>
<evidence type="ECO:0000259" key="4">
    <source>
        <dbReference type="Pfam" id="PF01261"/>
    </source>
</evidence>
<dbReference type="SUPFAM" id="SSF51658">
    <property type="entry name" value="Xylose isomerase-like"/>
    <property type="match status" value="1"/>
</dbReference>
<reference evidence="5 6" key="1">
    <citation type="submission" date="2020-08" db="EMBL/GenBank/DDBJ databases">
        <title>Genomic Encyclopedia of Type Strains, Phase IV (KMG-IV): sequencing the most valuable type-strain genomes for metagenomic binning, comparative biology and taxonomic classification.</title>
        <authorList>
            <person name="Goeker M."/>
        </authorList>
    </citation>
    <scope>NUCLEOTIDE SEQUENCE [LARGE SCALE GENOMIC DNA]</scope>
    <source>
        <strain evidence="5 6">DSM 11590</strain>
    </source>
</reference>
<dbReference type="FunFam" id="3.20.20.150:FF:000007">
    <property type="entry name" value="Hydroxypyruvate isomerase"/>
    <property type="match status" value="1"/>
</dbReference>
<dbReference type="Pfam" id="PF01261">
    <property type="entry name" value="AP_endonuc_2"/>
    <property type="match status" value="1"/>
</dbReference>
<dbReference type="EC" id="5.3.1.22" evidence="5"/>
<dbReference type="EMBL" id="JACIIX010000009">
    <property type="protein sequence ID" value="MBB6211035.1"/>
    <property type="molecule type" value="Genomic_DNA"/>
</dbReference>
<protein>
    <submittedName>
        <fullName evidence="5">Hydroxypyruvate isomerase</fullName>
        <ecNumber evidence="5">5.3.1.22</ecNumber>
    </submittedName>
</protein>
<dbReference type="InterPro" id="IPR053398">
    <property type="entry name" value="HPT_OtnI_isomerases"/>
</dbReference>
<keyword evidence="1 2" id="KW-0413">Isomerase</keyword>
<organism evidence="5 6">
    <name type="scientific">Novispirillum itersonii</name>
    <name type="common">Aquaspirillum itersonii</name>
    <dbReference type="NCBI Taxonomy" id="189"/>
    <lineage>
        <taxon>Bacteria</taxon>
        <taxon>Pseudomonadati</taxon>
        <taxon>Pseudomonadota</taxon>
        <taxon>Alphaproteobacteria</taxon>
        <taxon>Rhodospirillales</taxon>
        <taxon>Novispirillaceae</taxon>
        <taxon>Novispirillum</taxon>
    </lineage>
</organism>
<dbReference type="InterPro" id="IPR013022">
    <property type="entry name" value="Xyl_isomerase-like_TIM-brl"/>
</dbReference>
<dbReference type="AlphaFoldDB" id="A0A7X0DMI9"/>
<evidence type="ECO:0000256" key="1">
    <source>
        <dbReference type="ARBA" id="ARBA00023235"/>
    </source>
</evidence>
<dbReference type="RefSeq" id="WP_184263860.1">
    <property type="nucleotide sequence ID" value="NZ_JACIIX010000009.1"/>
</dbReference>